<dbReference type="RefSeq" id="WP_285930517.1">
    <property type="nucleotide sequence ID" value="NZ_JASTZU010000018.1"/>
</dbReference>
<evidence type="ECO:0000256" key="1">
    <source>
        <dbReference type="SAM" id="Phobius"/>
    </source>
</evidence>
<comment type="caution">
    <text evidence="2">The sequence shown here is derived from an EMBL/GenBank/DDBJ whole genome shotgun (WGS) entry which is preliminary data.</text>
</comment>
<evidence type="ECO:0000313" key="2">
    <source>
        <dbReference type="EMBL" id="MDL4839600.1"/>
    </source>
</evidence>
<evidence type="ECO:0000313" key="3">
    <source>
        <dbReference type="Proteomes" id="UP001235343"/>
    </source>
</evidence>
<feature type="transmembrane region" description="Helical" evidence="1">
    <location>
        <begin position="160"/>
        <end position="178"/>
    </location>
</feature>
<accession>A0ABT7L339</accession>
<feature type="transmembrane region" description="Helical" evidence="1">
    <location>
        <begin position="122"/>
        <end position="140"/>
    </location>
</feature>
<name>A0ABT7L339_9BACI</name>
<keyword evidence="1" id="KW-0472">Membrane</keyword>
<feature type="transmembrane region" description="Helical" evidence="1">
    <location>
        <begin position="92"/>
        <end position="110"/>
    </location>
</feature>
<dbReference type="Proteomes" id="UP001235343">
    <property type="component" value="Unassembled WGS sequence"/>
</dbReference>
<sequence length="187" mass="21927">MKQAMYGLILFIFLILPPVATFLESIMIIHMHMQMPLLVFSGFLIARFFQIRFPQFFKNWNDNGIPGMLLFLIIWLYWMIPKAMDDALTLQFVEIFKFFSLTFLAGVPLRDSWGKLGSKAKSIVYVFFTLKFIIMGYLYIGIESQICNNYLIIEQRTLGWGSLAFAACFILYGFYWVFTDQSEFKTT</sequence>
<organism evidence="2 3">
    <name type="scientific">Aquibacillus rhizosphaerae</name>
    <dbReference type="NCBI Taxonomy" id="3051431"/>
    <lineage>
        <taxon>Bacteria</taxon>
        <taxon>Bacillati</taxon>
        <taxon>Bacillota</taxon>
        <taxon>Bacilli</taxon>
        <taxon>Bacillales</taxon>
        <taxon>Bacillaceae</taxon>
        <taxon>Aquibacillus</taxon>
    </lineage>
</organism>
<reference evidence="2 3" key="1">
    <citation type="submission" date="2023-06" db="EMBL/GenBank/DDBJ databases">
        <title>Aquibacillus rhizosphaerae LR5S19.</title>
        <authorList>
            <person name="Sun J.-Q."/>
        </authorList>
    </citation>
    <scope>NUCLEOTIDE SEQUENCE [LARGE SCALE GENOMIC DNA]</scope>
    <source>
        <strain evidence="2 3">LR5S19</strain>
    </source>
</reference>
<gene>
    <name evidence="2" type="ORF">QQS35_03890</name>
</gene>
<keyword evidence="1" id="KW-1133">Transmembrane helix</keyword>
<feature type="transmembrane region" description="Helical" evidence="1">
    <location>
        <begin position="31"/>
        <end position="49"/>
    </location>
</feature>
<dbReference type="EMBL" id="JASTZU010000018">
    <property type="protein sequence ID" value="MDL4839600.1"/>
    <property type="molecule type" value="Genomic_DNA"/>
</dbReference>
<keyword evidence="1" id="KW-0812">Transmembrane</keyword>
<feature type="transmembrane region" description="Helical" evidence="1">
    <location>
        <begin position="61"/>
        <end position="80"/>
    </location>
</feature>
<proteinExistence type="predicted"/>
<keyword evidence="3" id="KW-1185">Reference proteome</keyword>
<protein>
    <submittedName>
        <fullName evidence="2">Uncharacterized protein</fullName>
    </submittedName>
</protein>